<evidence type="ECO:0000313" key="1">
    <source>
        <dbReference type="EMBL" id="TCO87476.1"/>
    </source>
</evidence>
<reference evidence="1 2" key="1">
    <citation type="submission" date="2019-03" db="EMBL/GenBank/DDBJ databases">
        <title>Genomic Encyclopedia of Type Strains, Phase IV (KMG-IV): sequencing the most valuable type-strain genomes for metagenomic binning, comparative biology and taxonomic classification.</title>
        <authorList>
            <person name="Goeker M."/>
        </authorList>
    </citation>
    <scope>NUCLEOTIDE SEQUENCE [LARGE SCALE GENOMIC DNA]</scope>
    <source>
        <strain evidence="1 2">DSM 23917</strain>
    </source>
</reference>
<dbReference type="AlphaFoldDB" id="A0A4R2LGY1"/>
<accession>A0A4R2LGY1</accession>
<evidence type="ECO:0000313" key="2">
    <source>
        <dbReference type="Proteomes" id="UP000295600"/>
    </source>
</evidence>
<gene>
    <name evidence="1" type="ORF">EV202_13121</name>
</gene>
<protein>
    <submittedName>
        <fullName evidence="1">Uncharacterized protein</fullName>
    </submittedName>
</protein>
<dbReference type="EMBL" id="SLXB01000031">
    <property type="protein sequence ID" value="TCO87476.1"/>
    <property type="molecule type" value="Genomic_DNA"/>
</dbReference>
<dbReference type="Proteomes" id="UP000295600">
    <property type="component" value="Unassembled WGS sequence"/>
</dbReference>
<proteinExistence type="predicted"/>
<organism evidence="1 2">
    <name type="scientific">Prevotella heparinolytica</name>
    <dbReference type="NCBI Taxonomy" id="28113"/>
    <lineage>
        <taxon>Bacteria</taxon>
        <taxon>Pseudomonadati</taxon>
        <taxon>Bacteroidota</taxon>
        <taxon>Bacteroidia</taxon>
        <taxon>Bacteroidales</taxon>
        <taxon>Bacteroidaceae</taxon>
        <taxon>Bacteroides</taxon>
    </lineage>
</organism>
<sequence>MITIINKYTGEEICKYSGANICYATVDSFIANVKGSGCFRRRWNAIVDYFISIGGHSVQCLLKDQYAVKECMGE</sequence>
<name>A0A4R2LGY1_9BACE</name>
<comment type="caution">
    <text evidence="1">The sequence shown here is derived from an EMBL/GenBank/DDBJ whole genome shotgun (WGS) entry which is preliminary data.</text>
</comment>